<dbReference type="PANTHER" id="PTHR24369">
    <property type="entry name" value="ANTIGEN BSP, PUTATIVE-RELATED"/>
    <property type="match status" value="1"/>
</dbReference>
<reference evidence="5" key="1">
    <citation type="journal article" date="2023" name="Insect Mol. Biol.">
        <title>Genome sequencing provides insights into the evolution of gene families encoding plant cell wall-degrading enzymes in longhorned beetles.</title>
        <authorList>
            <person name="Shin N.R."/>
            <person name="Okamura Y."/>
            <person name="Kirsch R."/>
            <person name="Pauchet Y."/>
        </authorList>
    </citation>
    <scope>NUCLEOTIDE SEQUENCE</scope>
    <source>
        <strain evidence="5">RBIC_L_NR</strain>
    </source>
</reference>
<keyword evidence="3" id="KW-0677">Repeat</keyword>
<evidence type="ECO:0000256" key="1">
    <source>
        <dbReference type="ARBA" id="ARBA00022614"/>
    </source>
</evidence>
<dbReference type="PRINTS" id="PR00019">
    <property type="entry name" value="LEURICHRPT"/>
</dbReference>
<feature type="transmembrane region" description="Helical" evidence="4">
    <location>
        <begin position="267"/>
        <end position="290"/>
    </location>
</feature>
<dbReference type="InterPro" id="IPR050541">
    <property type="entry name" value="LRR_TM_domain-containing"/>
</dbReference>
<proteinExistence type="predicted"/>
<evidence type="ECO:0000256" key="2">
    <source>
        <dbReference type="ARBA" id="ARBA00022729"/>
    </source>
</evidence>
<dbReference type="Pfam" id="PF13855">
    <property type="entry name" value="LRR_8"/>
    <property type="match status" value="2"/>
</dbReference>
<name>A0AAV8ZLN4_9CUCU</name>
<accession>A0AAV8ZLN4</accession>
<protein>
    <submittedName>
        <fullName evidence="5">Uncharacterized protein</fullName>
    </submittedName>
</protein>
<keyword evidence="6" id="KW-1185">Reference proteome</keyword>
<keyword evidence="4" id="KW-0812">Transmembrane</keyword>
<organism evidence="5 6">
    <name type="scientific">Rhamnusium bicolor</name>
    <dbReference type="NCBI Taxonomy" id="1586634"/>
    <lineage>
        <taxon>Eukaryota</taxon>
        <taxon>Metazoa</taxon>
        <taxon>Ecdysozoa</taxon>
        <taxon>Arthropoda</taxon>
        <taxon>Hexapoda</taxon>
        <taxon>Insecta</taxon>
        <taxon>Pterygota</taxon>
        <taxon>Neoptera</taxon>
        <taxon>Endopterygota</taxon>
        <taxon>Coleoptera</taxon>
        <taxon>Polyphaga</taxon>
        <taxon>Cucujiformia</taxon>
        <taxon>Chrysomeloidea</taxon>
        <taxon>Cerambycidae</taxon>
        <taxon>Lepturinae</taxon>
        <taxon>Rhagiini</taxon>
        <taxon>Rhamnusium</taxon>
    </lineage>
</organism>
<dbReference type="GO" id="GO:0005886">
    <property type="term" value="C:plasma membrane"/>
    <property type="evidence" value="ECO:0007669"/>
    <property type="project" value="TreeGrafter"/>
</dbReference>
<dbReference type="EMBL" id="JANEYF010001211">
    <property type="protein sequence ID" value="KAJ8965566.1"/>
    <property type="molecule type" value="Genomic_DNA"/>
</dbReference>
<dbReference type="InterPro" id="IPR003591">
    <property type="entry name" value="Leu-rich_rpt_typical-subtyp"/>
</dbReference>
<dbReference type="Gene3D" id="3.80.10.10">
    <property type="entry name" value="Ribonuclease Inhibitor"/>
    <property type="match status" value="3"/>
</dbReference>
<keyword evidence="1" id="KW-0433">Leucine-rich repeat</keyword>
<dbReference type="Pfam" id="PF00560">
    <property type="entry name" value="LRR_1"/>
    <property type="match status" value="1"/>
</dbReference>
<sequence length="311" mass="35719">MYLVTKKNLEYLDLSNNKLKYFSLSNTPMLEYINLANNMLDTVSLNHVNNTNYLKTFILSNNTIEDIHPYTFEKHVGLEILNLANNNVKLCNNSFSGLLRLTDLSMRNNNIDEIPPGLFDNLNNLRKLDLSKNRIKYFTSNSTFQGLSNLEILNISYNSLQEINYPLLQPLKNLNVLDIAGNRVHYIQYDLIISDLPLLSVLNIKSNYLSCELLYKIIKYLRHKNVNYTINEEFDYEKENVAGIYCNSEKNVSPNSLKSESISGGSYALVVIGGILGVILVLIVIVVSVFKIHVFLKRRKYKADEFELIDE</sequence>
<evidence type="ECO:0000256" key="4">
    <source>
        <dbReference type="SAM" id="Phobius"/>
    </source>
</evidence>
<dbReference type="SMART" id="SM00365">
    <property type="entry name" value="LRR_SD22"/>
    <property type="match status" value="4"/>
</dbReference>
<evidence type="ECO:0000313" key="5">
    <source>
        <dbReference type="EMBL" id="KAJ8965566.1"/>
    </source>
</evidence>
<keyword evidence="4" id="KW-1133">Transmembrane helix</keyword>
<dbReference type="PANTHER" id="PTHR24369:SF210">
    <property type="entry name" value="CHAOPTIN-RELATED"/>
    <property type="match status" value="1"/>
</dbReference>
<gene>
    <name evidence="5" type="ORF">NQ314_004025</name>
</gene>
<evidence type="ECO:0000313" key="6">
    <source>
        <dbReference type="Proteomes" id="UP001162156"/>
    </source>
</evidence>
<dbReference type="SMART" id="SM00369">
    <property type="entry name" value="LRR_TYP"/>
    <property type="match status" value="5"/>
</dbReference>
<dbReference type="AlphaFoldDB" id="A0AAV8ZLN4"/>
<dbReference type="InterPro" id="IPR001611">
    <property type="entry name" value="Leu-rich_rpt"/>
</dbReference>
<keyword evidence="4" id="KW-0472">Membrane</keyword>
<comment type="caution">
    <text evidence="5">The sequence shown here is derived from an EMBL/GenBank/DDBJ whole genome shotgun (WGS) entry which is preliminary data.</text>
</comment>
<keyword evidence="2" id="KW-0732">Signal</keyword>
<evidence type="ECO:0000256" key="3">
    <source>
        <dbReference type="ARBA" id="ARBA00022737"/>
    </source>
</evidence>
<dbReference type="PROSITE" id="PS51450">
    <property type="entry name" value="LRR"/>
    <property type="match status" value="2"/>
</dbReference>
<dbReference type="Proteomes" id="UP001162156">
    <property type="component" value="Unassembled WGS sequence"/>
</dbReference>
<dbReference type="SUPFAM" id="SSF52058">
    <property type="entry name" value="L domain-like"/>
    <property type="match status" value="1"/>
</dbReference>
<dbReference type="InterPro" id="IPR032675">
    <property type="entry name" value="LRR_dom_sf"/>
</dbReference>